<organism evidence="1 2">
    <name type="scientific">Candidatus Nitrosocosmicus arcticus</name>
    <dbReference type="NCBI Taxonomy" id="2035267"/>
    <lineage>
        <taxon>Archaea</taxon>
        <taxon>Nitrososphaerota</taxon>
        <taxon>Nitrososphaeria</taxon>
        <taxon>Nitrososphaerales</taxon>
        <taxon>Nitrososphaeraceae</taxon>
        <taxon>Candidatus Nitrosocosmicus</taxon>
    </lineage>
</organism>
<evidence type="ECO:0008006" key="3">
    <source>
        <dbReference type="Google" id="ProtNLM"/>
    </source>
</evidence>
<dbReference type="InterPro" id="IPR036390">
    <property type="entry name" value="WH_DNA-bd_sf"/>
</dbReference>
<dbReference type="OrthoDB" id="28610at2157"/>
<name>A0A557SWM3_9ARCH</name>
<dbReference type="RefSeq" id="WP_144729858.1">
    <property type="nucleotide sequence ID" value="NZ_ML675581.1"/>
</dbReference>
<dbReference type="EMBL" id="VOAH01000005">
    <property type="protein sequence ID" value="TVP41002.1"/>
    <property type="molecule type" value="Genomic_DNA"/>
</dbReference>
<dbReference type="InterPro" id="IPR011991">
    <property type="entry name" value="ArsR-like_HTH"/>
</dbReference>
<dbReference type="PANTHER" id="PTHR36216:SF1">
    <property type="entry name" value="HTH ARSR-TYPE DOMAIN-CONTAINING PROTEIN"/>
    <property type="match status" value="1"/>
</dbReference>
<dbReference type="InterPro" id="IPR036388">
    <property type="entry name" value="WH-like_DNA-bd_sf"/>
</dbReference>
<evidence type="ECO:0000313" key="2">
    <source>
        <dbReference type="Proteomes" id="UP000315289"/>
    </source>
</evidence>
<evidence type="ECO:0000313" key="1">
    <source>
        <dbReference type="EMBL" id="TVP41002.1"/>
    </source>
</evidence>
<dbReference type="PANTHER" id="PTHR36216">
    <property type="entry name" value="TRANSCRIPTIONAL REGULATOR, TRMB"/>
    <property type="match status" value="1"/>
</dbReference>
<proteinExistence type="predicted"/>
<comment type="caution">
    <text evidence="1">The sequence shown here is derived from an EMBL/GenBank/DDBJ whole genome shotgun (WGS) entry which is preliminary data.</text>
</comment>
<reference evidence="1 2" key="1">
    <citation type="journal article" date="2019" name="Front. Microbiol.">
        <title>Ammonia Oxidation by the Arctic Terrestrial Thaumarchaeote Candidatus Nitrosocosmicus arcticus Is Stimulated by Increasing Temperatures.</title>
        <authorList>
            <person name="Alves R.J.E."/>
            <person name="Kerou M."/>
            <person name="Zappe A."/>
            <person name="Bittner R."/>
            <person name="Abby S.S."/>
            <person name="Schmidt H.A."/>
            <person name="Pfeifer K."/>
            <person name="Schleper C."/>
        </authorList>
    </citation>
    <scope>NUCLEOTIDE SEQUENCE [LARGE SCALE GENOMIC DNA]</scope>
    <source>
        <strain evidence="1 2">Kfb</strain>
    </source>
</reference>
<dbReference type="Gene3D" id="1.10.10.10">
    <property type="entry name" value="Winged helix-like DNA-binding domain superfamily/Winged helix DNA-binding domain"/>
    <property type="match status" value="2"/>
</dbReference>
<keyword evidence="2" id="KW-1185">Reference proteome</keyword>
<dbReference type="AlphaFoldDB" id="A0A557SWM3"/>
<dbReference type="SUPFAM" id="SSF46785">
    <property type="entry name" value="Winged helix' DNA-binding domain"/>
    <property type="match status" value="2"/>
</dbReference>
<sequence>MKTEMTLENRTNNNGRYSIFRLIIQIPGIRYNDIARITKFNNGVISHFLCVLKKNYYIKVVRCSNGNIARYFSSSISYEDCLIIGYLKNETARKIVLFLHYNSESNFEKIRLNINKASSTTSWNLKRLIDDDIIVKSRAKNHQYYFIKNPSQVAKFLQNSTNLLLDGDTDVMKLSVTV</sequence>
<dbReference type="Proteomes" id="UP000315289">
    <property type="component" value="Unassembled WGS sequence"/>
</dbReference>
<gene>
    <name evidence="1" type="ORF">NARC_50183</name>
</gene>
<protein>
    <recommendedName>
        <fullName evidence="3">Winged helix-turn-helix transcriptional regulator</fullName>
    </recommendedName>
</protein>
<accession>A0A557SWM3</accession>
<dbReference type="CDD" id="cd00090">
    <property type="entry name" value="HTH_ARSR"/>
    <property type="match status" value="1"/>
</dbReference>